<dbReference type="AlphaFoldDB" id="A0A848BTT0"/>
<keyword evidence="5 8" id="KW-0812">Transmembrane</keyword>
<comment type="similarity">
    <text evidence="2">Belongs to the BCCT transporter (TC 2.A.15) family.</text>
</comment>
<dbReference type="PANTHER" id="PTHR30047">
    <property type="entry name" value="HIGH-AFFINITY CHOLINE TRANSPORT PROTEIN-RELATED"/>
    <property type="match status" value="1"/>
</dbReference>
<feature type="transmembrane region" description="Helical" evidence="8">
    <location>
        <begin position="220"/>
        <end position="243"/>
    </location>
</feature>
<dbReference type="KEGG" id="mhw:ACT01_07110"/>
<evidence type="ECO:0000256" key="5">
    <source>
        <dbReference type="ARBA" id="ARBA00022692"/>
    </source>
</evidence>
<feature type="transmembrane region" description="Helical" evidence="8">
    <location>
        <begin position="193"/>
        <end position="214"/>
    </location>
</feature>
<dbReference type="PANTHER" id="PTHR30047:SF7">
    <property type="entry name" value="HIGH-AFFINITY CHOLINE TRANSPORT PROTEIN"/>
    <property type="match status" value="1"/>
</dbReference>
<feature type="transmembrane region" description="Helical" evidence="8">
    <location>
        <begin position="86"/>
        <end position="107"/>
    </location>
</feature>
<feature type="transmembrane region" description="Helical" evidence="8">
    <location>
        <begin position="136"/>
        <end position="159"/>
    </location>
</feature>
<dbReference type="Proteomes" id="UP000591071">
    <property type="component" value="Unassembled WGS sequence"/>
</dbReference>
<evidence type="ECO:0000313" key="12">
    <source>
        <dbReference type="Proteomes" id="UP001605989"/>
    </source>
</evidence>
<feature type="transmembrane region" description="Helical" evidence="8">
    <location>
        <begin position="46"/>
        <end position="66"/>
    </location>
</feature>
<evidence type="ECO:0000256" key="2">
    <source>
        <dbReference type="ARBA" id="ARBA00005658"/>
    </source>
</evidence>
<dbReference type="InterPro" id="IPR000060">
    <property type="entry name" value="BCCT_transptr"/>
</dbReference>
<gene>
    <name evidence="9" type="ORF">ACGTZG_03750</name>
    <name evidence="10" type="ORF">HF872_06225</name>
</gene>
<evidence type="ECO:0000256" key="7">
    <source>
        <dbReference type="ARBA" id="ARBA00023136"/>
    </source>
</evidence>
<evidence type="ECO:0000313" key="11">
    <source>
        <dbReference type="Proteomes" id="UP000591071"/>
    </source>
</evidence>
<feature type="transmembrane region" description="Helical" evidence="8">
    <location>
        <begin position="263"/>
        <end position="281"/>
    </location>
</feature>
<feature type="transmembrane region" description="Helical" evidence="8">
    <location>
        <begin position="476"/>
        <end position="500"/>
    </location>
</feature>
<evidence type="ECO:0000256" key="4">
    <source>
        <dbReference type="ARBA" id="ARBA00022475"/>
    </source>
</evidence>
<keyword evidence="6 8" id="KW-1133">Transmembrane helix</keyword>
<keyword evidence="12" id="KW-1185">Reference proteome</keyword>
<comment type="caution">
    <text evidence="10">The sequence shown here is derived from an EMBL/GenBank/DDBJ whole genome shotgun (WGS) entry which is preliminary data.</text>
</comment>
<comment type="subcellular location">
    <subcellularLocation>
        <location evidence="1">Cell membrane</location>
        <topology evidence="1">Multi-pass membrane protein</topology>
    </subcellularLocation>
</comment>
<dbReference type="EMBL" id="JBIEKR010000003">
    <property type="protein sequence ID" value="MFG6272297.1"/>
    <property type="molecule type" value="Genomic_DNA"/>
</dbReference>
<sequence length="525" mass="57944">MLKNINLPIALLAVGLLFALVVPMVLAPEGTAYVISIFYNIMTIDFPWALMLIAFLSAVFAIFIMFSKYGDIRLGGNGAKPHYKTFSWAAMNMCSAAGAGIFIFGMVEWMYYVKTPPFGVIPDSVQAYEYASAYGMFHWGFSAWAIYLPVSLALGYMFWNKKVDSLNLSDLCKSVLKGESLPVRIIRKIIDGLVAFGYIGGLVCTVGLGTSILAELAGYLLGFEVTFTLRIAVILIFCLFFILSTSKSIAKGISIISDFNVKLALGFFIFILIVGPTSFILNNFTMAVGTNIREFVHMSFNTDAIAQTGFVQQWTVFYWAWYLGCTISDGLWLARVSYGRTFREIAIVRCIWTTLACWLAFAILGNYGMHQELTGVLSLSQLVIDSGNNAAVLAVLKTLPLSSLAIVVYMAVVFITLACGATAASTVVATLTSKNLKNDEEPASWYKVFWAFLVLLLPVGILFLEHMVPGLNVLTTIQSVTTIMAIPLSAVIVLLLVTFYKTLRKDIRKKELYVDDVNKDKWNAV</sequence>
<keyword evidence="4" id="KW-1003">Cell membrane</keyword>
<protein>
    <submittedName>
        <fullName evidence="9">BCCT family transporter</fullName>
    </submittedName>
    <submittedName>
        <fullName evidence="10">BCCT transporter</fullName>
    </submittedName>
</protein>
<evidence type="ECO:0000313" key="9">
    <source>
        <dbReference type="EMBL" id="MFG6272297.1"/>
    </source>
</evidence>
<dbReference type="GO" id="GO:0005886">
    <property type="term" value="C:plasma membrane"/>
    <property type="evidence" value="ECO:0007669"/>
    <property type="project" value="UniProtKB-SubCell"/>
</dbReference>
<evidence type="ECO:0000256" key="3">
    <source>
        <dbReference type="ARBA" id="ARBA00022448"/>
    </source>
</evidence>
<evidence type="ECO:0000256" key="6">
    <source>
        <dbReference type="ARBA" id="ARBA00022989"/>
    </source>
</evidence>
<feature type="transmembrane region" description="Helical" evidence="8">
    <location>
        <begin position="406"/>
        <end position="432"/>
    </location>
</feature>
<dbReference type="OrthoDB" id="9775735at2"/>
<keyword evidence="3" id="KW-0813">Transport</keyword>
<dbReference type="GO" id="GO:0022857">
    <property type="term" value="F:transmembrane transporter activity"/>
    <property type="evidence" value="ECO:0007669"/>
    <property type="project" value="InterPro"/>
</dbReference>
<feature type="transmembrane region" description="Helical" evidence="8">
    <location>
        <begin position="7"/>
        <end position="26"/>
    </location>
</feature>
<feature type="transmembrane region" description="Helical" evidence="8">
    <location>
        <begin position="316"/>
        <end position="334"/>
    </location>
</feature>
<keyword evidence="7 8" id="KW-0472">Membrane</keyword>
<dbReference type="Proteomes" id="UP001605989">
    <property type="component" value="Unassembled WGS sequence"/>
</dbReference>
<dbReference type="EMBL" id="JABAFG010000008">
    <property type="protein sequence ID" value="NME28218.1"/>
    <property type="molecule type" value="Genomic_DNA"/>
</dbReference>
<feature type="transmembrane region" description="Helical" evidence="8">
    <location>
        <begin position="346"/>
        <end position="369"/>
    </location>
</feature>
<name>A0A848BTT0_9FIRM</name>
<dbReference type="RefSeq" id="WP_075581250.1">
    <property type="nucleotide sequence ID" value="NZ_CP011940.1"/>
</dbReference>
<feature type="transmembrane region" description="Helical" evidence="8">
    <location>
        <begin position="444"/>
        <end position="464"/>
    </location>
</feature>
<reference evidence="9 12" key="2">
    <citation type="submission" date="2024-10" db="EMBL/GenBank/DDBJ databases">
        <authorList>
            <person name="Sang B.-I."/>
            <person name="Prabhaharan D."/>
        </authorList>
    </citation>
    <scope>NUCLEOTIDE SEQUENCE [LARGE SCALE GENOMIC DNA]</scope>
    <source>
        <strain evidence="9 12">MH</strain>
    </source>
</reference>
<organism evidence="10 11">
    <name type="scientific">Megasphaera hexanoica</name>
    <dbReference type="NCBI Taxonomy" id="1675036"/>
    <lineage>
        <taxon>Bacteria</taxon>
        <taxon>Bacillati</taxon>
        <taxon>Bacillota</taxon>
        <taxon>Negativicutes</taxon>
        <taxon>Veillonellales</taxon>
        <taxon>Veillonellaceae</taxon>
        <taxon>Megasphaera</taxon>
    </lineage>
</organism>
<dbReference type="Pfam" id="PF02028">
    <property type="entry name" value="BCCT"/>
    <property type="match status" value="1"/>
</dbReference>
<accession>A0A848BTT0</accession>
<reference evidence="10 11" key="1">
    <citation type="submission" date="2020-04" db="EMBL/GenBank/DDBJ databases">
        <authorList>
            <person name="Hitch T.C.A."/>
            <person name="Wylensek D."/>
            <person name="Clavel T."/>
        </authorList>
    </citation>
    <scope>NUCLEOTIDE SEQUENCE [LARGE SCALE GENOMIC DNA]</scope>
    <source>
        <strain evidence="10 11">Oil-RF-744-FAT-WT-6-1</strain>
    </source>
</reference>
<evidence type="ECO:0000313" key="10">
    <source>
        <dbReference type="EMBL" id="NME28218.1"/>
    </source>
</evidence>
<evidence type="ECO:0000256" key="8">
    <source>
        <dbReference type="SAM" id="Phobius"/>
    </source>
</evidence>
<evidence type="ECO:0000256" key="1">
    <source>
        <dbReference type="ARBA" id="ARBA00004651"/>
    </source>
</evidence>
<proteinExistence type="inferred from homology"/>